<sequence length="46" mass="5402">MKLDDIFMYPDLSFFDSEKDKQIKCLSEDLIKNFTEGDRLVIIGDD</sequence>
<evidence type="ECO:0000313" key="2">
    <source>
        <dbReference type="Proteomes" id="UP000318946"/>
    </source>
</evidence>
<keyword evidence="2" id="KW-1185">Reference proteome</keyword>
<dbReference type="Proteomes" id="UP000318946">
    <property type="component" value="Chromosome"/>
</dbReference>
<name>A0A4Y1WQD5_9BACT</name>
<reference evidence="2" key="1">
    <citation type="submission" date="2019-06" db="EMBL/GenBank/DDBJ databases">
        <title>Alistipes onderdonkii subsp. vulgaris subsp. nov., Alistipes dispar sp. nov. and Alistipes communis sp. nov., isolated from human faeces, and creation of Alistipes onderdonkii subsp. onderdonkii subsp. nov.</title>
        <authorList>
            <person name="Sakamoto M."/>
            <person name="Ikeyama N."/>
            <person name="Ogata Y."/>
            <person name="Suda W."/>
            <person name="Iino T."/>
            <person name="Hattori M."/>
            <person name="Ohkuma M."/>
        </authorList>
    </citation>
    <scope>NUCLEOTIDE SEQUENCE [LARGE SCALE GENOMIC DNA]</scope>
    <source>
        <strain evidence="2">5CBH24</strain>
    </source>
</reference>
<dbReference type="KEGG" id="acou:A5CBH24_06240"/>
<accession>A0A4Y1WQD5</accession>
<gene>
    <name evidence="1" type="ORF">A5CBH24_06240</name>
</gene>
<dbReference type="RefSeq" id="WP_154649087.1">
    <property type="nucleotide sequence ID" value="NZ_CABKRG010000002.1"/>
</dbReference>
<dbReference type="AlphaFoldDB" id="A0A4Y1WQD5"/>
<proteinExistence type="predicted"/>
<organism evidence="1 2">
    <name type="scientific">Alistipes communis</name>
    <dbReference type="NCBI Taxonomy" id="2585118"/>
    <lineage>
        <taxon>Bacteria</taxon>
        <taxon>Pseudomonadati</taxon>
        <taxon>Bacteroidota</taxon>
        <taxon>Bacteroidia</taxon>
        <taxon>Bacteroidales</taxon>
        <taxon>Rikenellaceae</taxon>
        <taxon>Alistipes</taxon>
    </lineage>
</organism>
<protein>
    <submittedName>
        <fullName evidence="1">Uncharacterized protein</fullName>
    </submittedName>
</protein>
<dbReference type="EMBL" id="AP019735">
    <property type="protein sequence ID" value="BBL03311.1"/>
    <property type="molecule type" value="Genomic_DNA"/>
</dbReference>
<evidence type="ECO:0000313" key="1">
    <source>
        <dbReference type="EMBL" id="BBL03311.1"/>
    </source>
</evidence>